<dbReference type="EMBL" id="LVJZ01000003">
    <property type="protein sequence ID" value="ODB97081.1"/>
    <property type="molecule type" value="Genomic_DNA"/>
</dbReference>
<protein>
    <submittedName>
        <fullName evidence="8">Integrase</fullName>
    </submittedName>
</protein>
<gene>
    <name evidence="8" type="ORF">A3196_10070</name>
</gene>
<comment type="caution">
    <text evidence="8">The sequence shown here is derived from an EMBL/GenBank/DDBJ whole genome shotgun (WGS) entry which is preliminary data.</text>
</comment>
<dbReference type="PANTHER" id="PTHR30629:SF2">
    <property type="entry name" value="PROPHAGE INTEGRASE INTS-RELATED"/>
    <property type="match status" value="1"/>
</dbReference>
<dbReference type="InterPro" id="IPR002104">
    <property type="entry name" value="Integrase_catalytic"/>
</dbReference>
<dbReference type="GO" id="GO:0015074">
    <property type="term" value="P:DNA integration"/>
    <property type="evidence" value="ECO:0007669"/>
    <property type="project" value="UniProtKB-KW"/>
</dbReference>
<dbReference type="AlphaFoldDB" id="A0A1E2UQW4"/>
<dbReference type="PANTHER" id="PTHR30629">
    <property type="entry name" value="PROPHAGE INTEGRASE"/>
    <property type="match status" value="1"/>
</dbReference>
<evidence type="ECO:0000256" key="4">
    <source>
        <dbReference type="ARBA" id="ARBA00023172"/>
    </source>
</evidence>
<evidence type="ECO:0000313" key="9">
    <source>
        <dbReference type="Proteomes" id="UP000094849"/>
    </source>
</evidence>
<comment type="similarity">
    <text evidence="1">Belongs to the 'phage' integrase family.</text>
</comment>
<dbReference type="InterPro" id="IPR004107">
    <property type="entry name" value="Integrase_SAM-like_N"/>
</dbReference>
<evidence type="ECO:0000313" key="8">
    <source>
        <dbReference type="EMBL" id="ODB97081.1"/>
    </source>
</evidence>
<evidence type="ECO:0000256" key="3">
    <source>
        <dbReference type="ARBA" id="ARBA00023125"/>
    </source>
</evidence>
<sequence>MRITKTAVEQAPIPDTGQAFYRDDNLKGFALRVTAGGAKSFVVEKRINRKVKRKTLGRFAEMTAEKARKEAIKFLGQVADGQDPIAEEKDQEAESVTLREVFELYLKVRAGLKASTVQDYRRLMKEIFKDWQDRELRNITKDMVQKRHQDYGKRSQARANNAMRLLKAIFNFARGQYEDSQGHSFFPENPVDRLSHVKAWYRVERRRTLIKKSELPAWFSAVEQLREAGGPTSETIADYLMLLLFTGLRRSEGMNLQWEDVDFVERTLIIHDTKNREPLILPLSDFLTELLKRREGQHESSYVFPGSSGGRIIEPRKQLFKVTEWSGVAFTLHDLRRTFITVAESLELSQYAIKHLVNHKLPNDVTAGYIIMDPERLRPAMEKITQAILQAAGQSKTENVISIIQVQQSK</sequence>
<dbReference type="RefSeq" id="WP_069024428.1">
    <property type="nucleotide sequence ID" value="NZ_LVJZ01000003.1"/>
</dbReference>
<keyword evidence="4" id="KW-0233">DNA recombination</keyword>
<keyword evidence="2" id="KW-0229">DNA integration</keyword>
<reference evidence="8 9" key="1">
    <citation type="submission" date="2016-03" db="EMBL/GenBank/DDBJ databases">
        <title>Chemosynthetic sulphur-oxidizing symbionts of marine invertebrate animals are capable of nitrogen fixation.</title>
        <authorList>
            <person name="Petersen J.M."/>
            <person name="Kemper A."/>
            <person name="Gruber-Vodicka H."/>
            <person name="Cardini U."/>
            <person name="Geest Mvander."/>
            <person name="Kleiner M."/>
            <person name="Bulgheresi S."/>
            <person name="Fussmann M."/>
            <person name="Herbold C."/>
            <person name="Seah B.K.B."/>
            <person name="Antony C.Paul."/>
            <person name="Liu D."/>
            <person name="Belitz A."/>
            <person name="Weber M."/>
        </authorList>
    </citation>
    <scope>NUCLEOTIDE SEQUENCE [LARGE SCALE GENOMIC DNA]</scope>
    <source>
        <strain evidence="8">G_D</strain>
    </source>
</reference>
<accession>A0A1E2UQW4</accession>
<dbReference type="PROSITE" id="PS51898">
    <property type="entry name" value="TYR_RECOMBINASE"/>
    <property type="match status" value="1"/>
</dbReference>
<dbReference type="GO" id="GO:0006310">
    <property type="term" value="P:DNA recombination"/>
    <property type="evidence" value="ECO:0007669"/>
    <property type="project" value="UniProtKB-KW"/>
</dbReference>
<dbReference type="InterPro" id="IPR011010">
    <property type="entry name" value="DNA_brk_join_enz"/>
</dbReference>
<dbReference type="InterPro" id="IPR010998">
    <property type="entry name" value="Integrase_recombinase_N"/>
</dbReference>
<dbReference type="InterPro" id="IPR050808">
    <property type="entry name" value="Phage_Integrase"/>
</dbReference>
<dbReference type="Pfam" id="PF13356">
    <property type="entry name" value="Arm-DNA-bind_3"/>
    <property type="match status" value="1"/>
</dbReference>
<dbReference type="GO" id="GO:0003677">
    <property type="term" value="F:DNA binding"/>
    <property type="evidence" value="ECO:0007669"/>
    <property type="project" value="UniProtKB-UniRule"/>
</dbReference>
<evidence type="ECO:0000259" key="7">
    <source>
        <dbReference type="PROSITE" id="PS51900"/>
    </source>
</evidence>
<keyword evidence="3 5" id="KW-0238">DNA-binding</keyword>
<dbReference type="InterPro" id="IPR044068">
    <property type="entry name" value="CB"/>
</dbReference>
<dbReference type="InterPro" id="IPR025166">
    <property type="entry name" value="Integrase_DNA_bind_dom"/>
</dbReference>
<dbReference type="SUPFAM" id="SSF56349">
    <property type="entry name" value="DNA breaking-rejoining enzymes"/>
    <property type="match status" value="1"/>
</dbReference>
<dbReference type="Pfam" id="PF00589">
    <property type="entry name" value="Phage_integrase"/>
    <property type="match status" value="1"/>
</dbReference>
<dbReference type="Gene3D" id="3.30.160.390">
    <property type="entry name" value="Integrase, DNA-binding domain"/>
    <property type="match status" value="1"/>
</dbReference>
<feature type="domain" description="Tyr recombinase" evidence="6">
    <location>
        <begin position="204"/>
        <end position="382"/>
    </location>
</feature>
<evidence type="ECO:0000256" key="2">
    <source>
        <dbReference type="ARBA" id="ARBA00022908"/>
    </source>
</evidence>
<dbReference type="Gene3D" id="1.10.150.130">
    <property type="match status" value="1"/>
</dbReference>
<dbReference type="Proteomes" id="UP000094849">
    <property type="component" value="Unassembled WGS sequence"/>
</dbReference>
<dbReference type="Gene3D" id="1.10.443.10">
    <property type="entry name" value="Intergrase catalytic core"/>
    <property type="match status" value="1"/>
</dbReference>
<proteinExistence type="inferred from homology"/>
<dbReference type="InterPro" id="IPR038488">
    <property type="entry name" value="Integrase_DNA-bd_sf"/>
</dbReference>
<evidence type="ECO:0000256" key="1">
    <source>
        <dbReference type="ARBA" id="ARBA00008857"/>
    </source>
</evidence>
<evidence type="ECO:0000259" key="6">
    <source>
        <dbReference type="PROSITE" id="PS51898"/>
    </source>
</evidence>
<evidence type="ECO:0000256" key="5">
    <source>
        <dbReference type="PROSITE-ProRule" id="PRU01248"/>
    </source>
</evidence>
<dbReference type="STRING" id="1818881.A3196_10070"/>
<dbReference type="PROSITE" id="PS51900">
    <property type="entry name" value="CB"/>
    <property type="match status" value="1"/>
</dbReference>
<keyword evidence="9" id="KW-1185">Reference proteome</keyword>
<dbReference type="Pfam" id="PF02899">
    <property type="entry name" value="Phage_int_SAM_1"/>
    <property type="match status" value="1"/>
</dbReference>
<organism evidence="8 9">
    <name type="scientific">Candidatus Thiodiazotropha endoloripes</name>
    <dbReference type="NCBI Taxonomy" id="1818881"/>
    <lineage>
        <taxon>Bacteria</taxon>
        <taxon>Pseudomonadati</taxon>
        <taxon>Pseudomonadota</taxon>
        <taxon>Gammaproteobacteria</taxon>
        <taxon>Chromatiales</taxon>
        <taxon>Sedimenticolaceae</taxon>
        <taxon>Candidatus Thiodiazotropha</taxon>
    </lineage>
</organism>
<feature type="domain" description="Core-binding (CB)" evidence="7">
    <location>
        <begin position="96"/>
        <end position="174"/>
    </location>
</feature>
<dbReference type="InterPro" id="IPR013762">
    <property type="entry name" value="Integrase-like_cat_sf"/>
</dbReference>
<name>A0A1E2UQW4_9GAMM</name>